<evidence type="ECO:0000313" key="1">
    <source>
        <dbReference type="EMBL" id="KAG0015764.1"/>
    </source>
</evidence>
<dbReference type="EMBL" id="JAAAID010000597">
    <property type="protein sequence ID" value="KAG0015764.1"/>
    <property type="molecule type" value="Genomic_DNA"/>
</dbReference>
<keyword evidence="2" id="KW-1185">Reference proteome</keyword>
<dbReference type="Proteomes" id="UP000703661">
    <property type="component" value="Unassembled WGS sequence"/>
</dbReference>
<accession>A0A9P6MWK1</accession>
<comment type="caution">
    <text evidence="1">The sequence shown here is derived from an EMBL/GenBank/DDBJ whole genome shotgun (WGS) entry which is preliminary data.</text>
</comment>
<dbReference type="AlphaFoldDB" id="A0A9P6MWK1"/>
<organism evidence="1 2">
    <name type="scientific">Entomortierella chlamydospora</name>
    <dbReference type="NCBI Taxonomy" id="101097"/>
    <lineage>
        <taxon>Eukaryota</taxon>
        <taxon>Fungi</taxon>
        <taxon>Fungi incertae sedis</taxon>
        <taxon>Mucoromycota</taxon>
        <taxon>Mortierellomycotina</taxon>
        <taxon>Mortierellomycetes</taxon>
        <taxon>Mortierellales</taxon>
        <taxon>Mortierellaceae</taxon>
        <taxon>Entomortierella</taxon>
    </lineage>
</organism>
<sequence length="88" mass="10058">MPPSATKFELEQDYIKSPNLMKLSLDKQIEQFYGDGTVIGILIQCWAVQVWYLTLDHEAVYELKPIGNFEVIANHLQLGNLLTICSMK</sequence>
<dbReference type="OrthoDB" id="2405998at2759"/>
<gene>
    <name evidence="1" type="ORF">BGZ80_009649</name>
</gene>
<reference evidence="1" key="1">
    <citation type="journal article" date="2020" name="Fungal Divers.">
        <title>Resolving the Mortierellaceae phylogeny through synthesis of multi-gene phylogenetics and phylogenomics.</title>
        <authorList>
            <person name="Vandepol N."/>
            <person name="Liber J."/>
            <person name="Desiro A."/>
            <person name="Na H."/>
            <person name="Kennedy M."/>
            <person name="Barry K."/>
            <person name="Grigoriev I.V."/>
            <person name="Miller A.N."/>
            <person name="O'Donnell K."/>
            <person name="Stajich J.E."/>
            <person name="Bonito G."/>
        </authorList>
    </citation>
    <scope>NUCLEOTIDE SEQUENCE</scope>
    <source>
        <strain evidence="1">NRRL 2769</strain>
    </source>
</reference>
<proteinExistence type="predicted"/>
<evidence type="ECO:0000313" key="2">
    <source>
        <dbReference type="Proteomes" id="UP000703661"/>
    </source>
</evidence>
<protein>
    <submittedName>
        <fullName evidence="1">Uncharacterized protein</fullName>
    </submittedName>
</protein>
<name>A0A9P6MWK1_9FUNG</name>
<feature type="non-terminal residue" evidence="1">
    <location>
        <position position="88"/>
    </location>
</feature>